<evidence type="ECO:0000313" key="1">
    <source>
        <dbReference type="EMBL" id="OJG14569.1"/>
    </source>
</evidence>
<evidence type="ECO:0000313" key="2">
    <source>
        <dbReference type="Proteomes" id="UP000182835"/>
    </source>
</evidence>
<dbReference type="Proteomes" id="UP000182835">
    <property type="component" value="Unassembled WGS sequence"/>
</dbReference>
<proteinExistence type="predicted"/>
<reference evidence="1 2" key="1">
    <citation type="submission" date="2014-12" db="EMBL/GenBank/DDBJ databases">
        <title>Draft genome sequences of 29 type strains of Enterococci.</title>
        <authorList>
            <person name="Zhong Z."/>
            <person name="Sun Z."/>
            <person name="Liu W."/>
            <person name="Zhang W."/>
            <person name="Zhang H."/>
        </authorList>
    </citation>
    <scope>NUCLEOTIDE SEQUENCE [LARGE SCALE GENOMIC DNA]</scope>
    <source>
        <strain evidence="1 2">DSM 21207</strain>
    </source>
</reference>
<name>A0A1L8R485_9ENTE</name>
<dbReference type="AlphaFoldDB" id="A0A1L8R485"/>
<organism evidence="1 2">
    <name type="scientific">Enterococcus canintestini</name>
    <dbReference type="NCBI Taxonomy" id="317010"/>
    <lineage>
        <taxon>Bacteria</taxon>
        <taxon>Bacillati</taxon>
        <taxon>Bacillota</taxon>
        <taxon>Bacilli</taxon>
        <taxon>Lactobacillales</taxon>
        <taxon>Enterococcaceae</taxon>
        <taxon>Enterococcus</taxon>
    </lineage>
</organism>
<dbReference type="EMBL" id="JXKG01000016">
    <property type="protein sequence ID" value="OJG14569.1"/>
    <property type="molecule type" value="Genomic_DNA"/>
</dbReference>
<gene>
    <name evidence="1" type="ORF">RU96_GL000756</name>
</gene>
<dbReference type="RefSeq" id="WP_071865281.1">
    <property type="nucleotide sequence ID" value="NZ_JBHLVQ010000020.1"/>
</dbReference>
<protein>
    <submittedName>
        <fullName evidence="1">Uncharacterized protein</fullName>
    </submittedName>
</protein>
<dbReference type="STRING" id="317010.RU96_GL000756"/>
<accession>A0A1L8R485</accession>
<dbReference type="OrthoDB" id="2189650at2"/>
<comment type="caution">
    <text evidence="1">The sequence shown here is derived from an EMBL/GenBank/DDBJ whole genome shotgun (WGS) entry which is preliminary data.</text>
</comment>
<sequence length="106" mass="12604">MKEWQEMIFERLDAAYQARFEKDQALIFLNDAYQDALFWKLEVSKEESQEFTAFMQEFMAVRDLFISLLVDRYPSNYREVEAKLEHLRSGNQVEVAFTSNLAESFA</sequence>